<dbReference type="GO" id="GO:0000026">
    <property type="term" value="F:alpha-1,2-mannosyltransferase activity"/>
    <property type="evidence" value="ECO:0007669"/>
    <property type="project" value="TreeGrafter"/>
</dbReference>
<dbReference type="SUPFAM" id="SSF53448">
    <property type="entry name" value="Nucleotide-diphospho-sugar transferases"/>
    <property type="match status" value="1"/>
</dbReference>
<evidence type="ECO:0000256" key="2">
    <source>
        <dbReference type="ARBA" id="ARBA00004922"/>
    </source>
</evidence>
<keyword evidence="9 11" id="KW-0472">Membrane</keyword>
<keyword evidence="5 11" id="KW-0812">Transmembrane</keyword>
<sequence>MRRNSTTRPSALCESIYKLSFLLDLVEFDRRGRAPLPNPLNQSAVAPNYLAIMGAFRTGRAKALILAMLALILVCTVYLYRSPITASSAVPLVPNTAFEVPLTQRQKDFWKVLRPIIERHKPSCPSPEKRGDAAALHFDPTKEQPRPDLTDMSEEDVHKMEESHAAFIEDVKKSDKELKPIHTPGKRGLVSTAGSTYLPVFVSSLRMLRRVGSTLPVELYMKDATEHEKQVCNEVLPKLDARCLVLADVVGKNIIEHYQLKIFAVLFSSFEEIVWMDADCFPLGKPEELLDSEPFKTNGLVTWPDFWATSASPLYYRISRQQAPSMAARQSSETGTFLVSKKTHSLALLLAAYYNFYGPSHYFRLLSQGGPGEGDKETFIQAASAVGAPFYTVSERVQAIGHANADGLSGSAMAQSDPREDFALVQQDKWRVKDEAIAPAPHIFFIHANYPKFNPGDRIFGMGWETTPTLKEDGSAGRAWMAPPDTIKRFGYDVEKAYWEEIKWVSCELETAFRTWENKVDLCKTVEEYWGHVFTKPHDDDPKFTLDS</sequence>
<keyword evidence="13" id="KW-1185">Reference proteome</keyword>
<feature type="transmembrane region" description="Helical" evidence="11">
    <location>
        <begin position="63"/>
        <end position="80"/>
    </location>
</feature>
<dbReference type="GO" id="GO:0046354">
    <property type="term" value="P:mannan biosynthetic process"/>
    <property type="evidence" value="ECO:0007669"/>
    <property type="project" value="TreeGrafter"/>
</dbReference>
<comment type="pathway">
    <text evidence="2">Protein modification; protein glycosylation.</text>
</comment>
<dbReference type="InterPro" id="IPR029044">
    <property type="entry name" value="Nucleotide-diphossugar_trans"/>
</dbReference>
<evidence type="ECO:0000256" key="6">
    <source>
        <dbReference type="ARBA" id="ARBA00022968"/>
    </source>
</evidence>
<dbReference type="OrthoDB" id="4484309at2759"/>
<dbReference type="PANTHER" id="PTHR31646:SF1">
    <property type="entry name" value="ALPHA-1,2-MANNOSYLTRANSFERASE MNN2"/>
    <property type="match status" value="1"/>
</dbReference>
<dbReference type="InterPro" id="IPR022751">
    <property type="entry name" value="Alpha_mannosyltransferase"/>
</dbReference>
<evidence type="ECO:0000256" key="11">
    <source>
        <dbReference type="SAM" id="Phobius"/>
    </source>
</evidence>
<proteinExistence type="inferred from homology"/>
<dbReference type="Proteomes" id="UP000037696">
    <property type="component" value="Unassembled WGS sequence"/>
</dbReference>
<keyword evidence="4" id="KW-0808">Transferase</keyword>
<dbReference type="Pfam" id="PF11051">
    <property type="entry name" value="Mannosyl_trans3"/>
    <property type="match status" value="2"/>
</dbReference>
<comment type="subcellular location">
    <subcellularLocation>
        <location evidence="1">Golgi apparatus membrane</location>
        <topology evidence="1">Single-pass type II membrane protein</topology>
    </subcellularLocation>
</comment>
<comment type="similarity">
    <text evidence="3">Belongs to the MNN1/MNT family.</text>
</comment>
<protein>
    <recommendedName>
        <fullName evidence="14">Alpha-1,2-mannosyltransferase</fullName>
    </recommendedName>
</protein>
<keyword evidence="7 11" id="KW-1133">Transmembrane helix</keyword>
<feature type="compositionally biased region" description="Basic and acidic residues" evidence="10">
    <location>
        <begin position="121"/>
        <end position="132"/>
    </location>
</feature>
<dbReference type="AlphaFoldDB" id="A0A0M8NX54"/>
<evidence type="ECO:0000256" key="1">
    <source>
        <dbReference type="ARBA" id="ARBA00004323"/>
    </source>
</evidence>
<reference evidence="12 13" key="1">
    <citation type="submission" date="2015-08" db="EMBL/GenBank/DDBJ databases">
        <title>Genome sequencing of Penicillium nordicum.</title>
        <authorList>
            <person name="Nguyen H.D."/>
            <person name="Seifert K.A."/>
        </authorList>
    </citation>
    <scope>NUCLEOTIDE SEQUENCE [LARGE SCALE GENOMIC DNA]</scope>
    <source>
        <strain evidence="12 13">DAOMC 185683</strain>
    </source>
</reference>
<gene>
    <name evidence="12" type="ORF">ACN38_g7990</name>
</gene>
<dbReference type="PANTHER" id="PTHR31646">
    <property type="entry name" value="ALPHA-1,2-MANNOSYLTRANSFERASE MNN2"/>
    <property type="match status" value="1"/>
</dbReference>
<evidence type="ECO:0000256" key="10">
    <source>
        <dbReference type="SAM" id="MobiDB-lite"/>
    </source>
</evidence>
<organism evidence="12 13">
    <name type="scientific">Penicillium nordicum</name>
    <dbReference type="NCBI Taxonomy" id="229535"/>
    <lineage>
        <taxon>Eukaryota</taxon>
        <taxon>Fungi</taxon>
        <taxon>Dikarya</taxon>
        <taxon>Ascomycota</taxon>
        <taxon>Pezizomycotina</taxon>
        <taxon>Eurotiomycetes</taxon>
        <taxon>Eurotiomycetidae</taxon>
        <taxon>Eurotiales</taxon>
        <taxon>Aspergillaceae</taxon>
        <taxon>Penicillium</taxon>
    </lineage>
</organism>
<name>A0A0M8NX54_9EURO</name>
<evidence type="ECO:0000256" key="3">
    <source>
        <dbReference type="ARBA" id="ARBA00009105"/>
    </source>
</evidence>
<dbReference type="STRING" id="229535.A0A0M8NX54"/>
<comment type="caution">
    <text evidence="12">The sequence shown here is derived from an EMBL/GenBank/DDBJ whole genome shotgun (WGS) entry which is preliminary data.</text>
</comment>
<evidence type="ECO:0000313" key="13">
    <source>
        <dbReference type="Proteomes" id="UP000037696"/>
    </source>
</evidence>
<feature type="compositionally biased region" description="Basic and acidic residues" evidence="10">
    <location>
        <begin position="139"/>
        <end position="150"/>
    </location>
</feature>
<evidence type="ECO:0000256" key="9">
    <source>
        <dbReference type="ARBA" id="ARBA00023136"/>
    </source>
</evidence>
<dbReference type="EMBL" id="LHQQ01000140">
    <property type="protein sequence ID" value="KOS41176.1"/>
    <property type="molecule type" value="Genomic_DNA"/>
</dbReference>
<evidence type="ECO:0000256" key="7">
    <source>
        <dbReference type="ARBA" id="ARBA00022989"/>
    </source>
</evidence>
<keyword evidence="6" id="KW-0735">Signal-anchor</keyword>
<evidence type="ECO:0000256" key="4">
    <source>
        <dbReference type="ARBA" id="ARBA00022679"/>
    </source>
</evidence>
<evidence type="ECO:0000256" key="8">
    <source>
        <dbReference type="ARBA" id="ARBA00023034"/>
    </source>
</evidence>
<evidence type="ECO:0000256" key="5">
    <source>
        <dbReference type="ARBA" id="ARBA00022692"/>
    </source>
</evidence>
<accession>A0A0M8NX54</accession>
<evidence type="ECO:0000313" key="12">
    <source>
        <dbReference type="EMBL" id="KOS41176.1"/>
    </source>
</evidence>
<feature type="region of interest" description="Disordered" evidence="10">
    <location>
        <begin position="121"/>
        <end position="150"/>
    </location>
</feature>
<dbReference type="GO" id="GO:0000139">
    <property type="term" value="C:Golgi membrane"/>
    <property type="evidence" value="ECO:0007669"/>
    <property type="project" value="UniProtKB-SubCell"/>
</dbReference>
<keyword evidence="8" id="KW-0333">Golgi apparatus</keyword>
<evidence type="ECO:0008006" key="14">
    <source>
        <dbReference type="Google" id="ProtNLM"/>
    </source>
</evidence>